<feature type="compositionally biased region" description="Pro residues" evidence="1">
    <location>
        <begin position="4327"/>
        <end position="4344"/>
    </location>
</feature>
<feature type="compositionally biased region" description="Polar residues" evidence="1">
    <location>
        <begin position="1184"/>
        <end position="1193"/>
    </location>
</feature>
<feature type="region of interest" description="Disordered" evidence="1">
    <location>
        <begin position="1181"/>
        <end position="1204"/>
    </location>
</feature>
<feature type="compositionally biased region" description="Polar residues" evidence="1">
    <location>
        <begin position="2724"/>
        <end position="2747"/>
    </location>
</feature>
<dbReference type="Proteomes" id="UP000235392">
    <property type="component" value="Unassembled WGS sequence"/>
</dbReference>
<feature type="compositionally biased region" description="Polar residues" evidence="1">
    <location>
        <begin position="4164"/>
        <end position="4183"/>
    </location>
</feature>
<feature type="compositionally biased region" description="Polar residues" evidence="1">
    <location>
        <begin position="4108"/>
        <end position="4124"/>
    </location>
</feature>
<feature type="compositionally biased region" description="Polar residues" evidence="1">
    <location>
        <begin position="2682"/>
        <end position="2698"/>
    </location>
</feature>
<feature type="compositionally biased region" description="Polar residues" evidence="1">
    <location>
        <begin position="2758"/>
        <end position="2769"/>
    </location>
</feature>
<feature type="compositionally biased region" description="Basic and acidic residues" evidence="1">
    <location>
        <begin position="587"/>
        <end position="600"/>
    </location>
</feature>
<feature type="compositionally biased region" description="Low complexity" evidence="1">
    <location>
        <begin position="3986"/>
        <end position="3995"/>
    </location>
</feature>
<evidence type="ECO:0000256" key="1">
    <source>
        <dbReference type="SAM" id="MobiDB-lite"/>
    </source>
</evidence>
<feature type="region of interest" description="Disordered" evidence="1">
    <location>
        <begin position="1"/>
        <end position="364"/>
    </location>
</feature>
<feature type="region of interest" description="Disordered" evidence="1">
    <location>
        <begin position="4301"/>
        <end position="4347"/>
    </location>
</feature>
<feature type="compositionally biased region" description="Polar residues" evidence="1">
    <location>
        <begin position="3261"/>
        <end position="3271"/>
    </location>
</feature>
<feature type="compositionally biased region" description="Low complexity" evidence="1">
    <location>
        <begin position="3219"/>
        <end position="3228"/>
    </location>
</feature>
<feature type="compositionally biased region" description="Acidic residues" evidence="1">
    <location>
        <begin position="1666"/>
        <end position="1676"/>
    </location>
</feature>
<feature type="compositionally biased region" description="Polar residues" evidence="1">
    <location>
        <begin position="667"/>
        <end position="678"/>
    </location>
</feature>
<feature type="compositionally biased region" description="Polar residues" evidence="1">
    <location>
        <begin position="2034"/>
        <end position="2049"/>
    </location>
</feature>
<feature type="compositionally biased region" description="Basic and acidic residues" evidence="1">
    <location>
        <begin position="1677"/>
        <end position="1721"/>
    </location>
</feature>
<gene>
    <name evidence="2" type="ORF">PCASD_15150</name>
</gene>
<feature type="compositionally biased region" description="Polar residues" evidence="1">
    <location>
        <begin position="1539"/>
        <end position="1550"/>
    </location>
</feature>
<feature type="compositionally biased region" description="Acidic residues" evidence="1">
    <location>
        <begin position="647"/>
        <end position="658"/>
    </location>
</feature>
<feature type="region of interest" description="Disordered" evidence="1">
    <location>
        <begin position="2667"/>
        <end position="4194"/>
    </location>
</feature>
<feature type="compositionally biased region" description="Polar residues" evidence="1">
    <location>
        <begin position="445"/>
        <end position="469"/>
    </location>
</feature>
<feature type="compositionally biased region" description="Polar residues" evidence="1">
    <location>
        <begin position="901"/>
        <end position="930"/>
    </location>
</feature>
<feature type="compositionally biased region" description="Polar residues" evidence="1">
    <location>
        <begin position="1771"/>
        <end position="1782"/>
    </location>
</feature>
<feature type="compositionally biased region" description="Polar residues" evidence="1">
    <location>
        <begin position="3735"/>
        <end position="3753"/>
    </location>
</feature>
<feature type="compositionally biased region" description="Low complexity" evidence="1">
    <location>
        <begin position="1981"/>
        <end position="1992"/>
    </location>
</feature>
<feature type="compositionally biased region" description="Polar residues" evidence="1">
    <location>
        <begin position="2882"/>
        <end position="2896"/>
    </location>
</feature>
<feature type="compositionally biased region" description="Polar residues" evidence="1">
    <location>
        <begin position="3923"/>
        <end position="3942"/>
    </location>
</feature>
<evidence type="ECO:0000313" key="3">
    <source>
        <dbReference type="Proteomes" id="UP000235392"/>
    </source>
</evidence>
<feature type="compositionally biased region" description="Polar residues" evidence="1">
    <location>
        <begin position="2578"/>
        <end position="2599"/>
    </location>
</feature>
<feature type="compositionally biased region" description="Polar residues" evidence="1">
    <location>
        <begin position="2780"/>
        <end position="2801"/>
    </location>
</feature>
<name>A0A2N5TYU4_9BASI</name>
<dbReference type="EMBL" id="PGCI01000290">
    <property type="protein sequence ID" value="PLW30669.1"/>
    <property type="molecule type" value="Genomic_DNA"/>
</dbReference>
<feature type="compositionally biased region" description="Low complexity" evidence="1">
    <location>
        <begin position="3754"/>
        <end position="3768"/>
    </location>
</feature>
<feature type="compositionally biased region" description="Basic and acidic residues" evidence="1">
    <location>
        <begin position="944"/>
        <end position="964"/>
    </location>
</feature>
<feature type="region of interest" description="Disordered" evidence="1">
    <location>
        <begin position="2030"/>
        <end position="2249"/>
    </location>
</feature>
<feature type="compositionally biased region" description="Polar residues" evidence="1">
    <location>
        <begin position="477"/>
        <end position="492"/>
    </location>
</feature>
<feature type="region of interest" description="Disordered" evidence="1">
    <location>
        <begin position="1005"/>
        <end position="1153"/>
    </location>
</feature>
<feature type="compositionally biased region" description="Polar residues" evidence="1">
    <location>
        <begin position="603"/>
        <end position="617"/>
    </location>
</feature>
<feature type="compositionally biased region" description="Low complexity" evidence="1">
    <location>
        <begin position="3344"/>
        <end position="3358"/>
    </location>
</feature>
<feature type="compositionally biased region" description="Polar residues" evidence="1">
    <location>
        <begin position="1406"/>
        <end position="1415"/>
    </location>
</feature>
<feature type="compositionally biased region" description="Basic and acidic residues" evidence="1">
    <location>
        <begin position="2346"/>
        <end position="2367"/>
    </location>
</feature>
<feature type="compositionally biased region" description="Basic and acidic residues" evidence="1">
    <location>
        <begin position="188"/>
        <end position="200"/>
    </location>
</feature>
<feature type="compositionally biased region" description="Low complexity" evidence="1">
    <location>
        <begin position="2931"/>
        <end position="2940"/>
    </location>
</feature>
<feature type="region of interest" description="Disordered" evidence="1">
    <location>
        <begin position="1280"/>
        <end position="1870"/>
    </location>
</feature>
<feature type="compositionally biased region" description="Polar residues" evidence="1">
    <location>
        <begin position="1638"/>
        <end position="1648"/>
    </location>
</feature>
<feature type="region of interest" description="Disordered" evidence="1">
    <location>
        <begin position="396"/>
        <end position="755"/>
    </location>
</feature>
<feature type="region of interest" description="Disordered" evidence="1">
    <location>
        <begin position="900"/>
        <end position="988"/>
    </location>
</feature>
<feature type="compositionally biased region" description="Polar residues" evidence="1">
    <location>
        <begin position="1464"/>
        <end position="1495"/>
    </location>
</feature>
<feature type="compositionally biased region" description="Polar residues" evidence="1">
    <location>
        <begin position="3006"/>
        <end position="3018"/>
    </location>
</feature>
<feature type="compositionally biased region" description="Low complexity" evidence="1">
    <location>
        <begin position="3854"/>
        <end position="3871"/>
    </location>
</feature>
<feature type="compositionally biased region" description="Polar residues" evidence="1">
    <location>
        <begin position="133"/>
        <end position="145"/>
    </location>
</feature>
<feature type="compositionally biased region" description="Polar residues" evidence="1">
    <location>
        <begin position="92"/>
        <end position="108"/>
    </location>
</feature>
<feature type="compositionally biased region" description="Basic and acidic residues" evidence="1">
    <location>
        <begin position="2815"/>
        <end position="2831"/>
    </location>
</feature>
<feature type="compositionally biased region" description="Low complexity" evidence="1">
    <location>
        <begin position="2214"/>
        <end position="2225"/>
    </location>
</feature>
<accession>A0A2N5TYU4</accession>
<sequence>MSDSQSTRPTFPHLSSASEEEMNSSTNQPAQLNAEERSPSLFTSRIPLPSSGTNRSFPPGESASARLNQDRANATHPAAPVFDRDQTRKSLQDNPFQRFTQPLSSSASHPEHHRIKEPSLYESARPPLPPVPTWTSSRDSASNWPNIKHNLTHSDREIPSNPRVHPGNEDNNGNLRTSFDRQFGASEAHGETDQHGRFTPEESFPQQKKDKWSPQQVGKFPRRVDRSTSTFSRSGQYSEFAGDTSFTHPASGLEASQEHSYSQEIPPFEANVSPSTRGTPPLDSPSRASQPEHQESHVVGDAPPHLTVPHEFYHFPPYSSLADKHTSQPSDLPPEEPSPDHSSEEISADGHAAHQSVLSAAPRDTRRKFFFNPDSIAPRTASSSDNTTVATGVFASSTDPFGTAETRLAPPQLHSVNVLGEQASTPVEQLMEPQPDVTTLPFESYNVNSHGPDRSTSADNSSESSVSKRNQGHTEPFNVSTEYSSGSESQEAVGTYNEGPSTEKFPWNASRNPPEKSERTNISGPLGREPPVNPNILVATEKEDPPEASFFRRSPYTLSTKPYLASPYETDRETSDQASETGVLDSPRPRSIVEPEEKLGSKGASSSAELDSNSEVSSHGGHELGTENVLDEEEFMPPSHPSIAFDNESEPSISDEEMDYSHVGDPPTTNLSTITELSEPSPEAHFPHSLPRSPLSQTWPAQQSAPIPEESDVEELTAEQNEPTPEAYLTHSLPRPPLSQTRPNQPSAPIPEESDLDELTAVQDSAAGAKISGVHQPLGFVVTGSIPSDIIGFKSQPADPIQSHKSMSHLADRKSGPSYRTEEATATRIGPKKVVIPHGYLSPAEPEDSEQGDDSQSHPDDEEPTAVAPELDPSPATEKFDTISTQIFTAPYLSSPAGISHVTQESEVRSPTSQIDFQSKTSLPSGNNSDLPPEPLDAPGFADKPIHPDLPRSEHAAIESREVKTNVSPGAAAHELKEPPVTTPDQSEDFISTYVASNPSVYLQPQRSEIEADTPAPETISSAAYSGRDEIGERFTAVPKRGPSSEDFDSDGVDDPATAPEGTHLAIPRNRLQMAEHEDWSEGNSSEAETSEPRPAGYSIGHFAAELSSPLEATDDNGPVQRQDATTGSYAGLEETPTSSLEPSISRSIGWDDIAEPENRTSISLRPNPLTEIVAPIAKASDDASFQASTTPDLTGRNEVPLEGLMSPTADASFALLESKAAIDESESDVANAKEAPEVDPTDLVEPLVARQLDSTSKKRDPVFDKPYVAIREEEPEVLPAHAVEQPVVQEREELAPTSDAELDPVFDESYVSNSEEEPEFLPDHAVEQSVVEDRDSNSDAIFDSAGHTQDTEAGTQHYPEPATATITDANLAESEGTVEAEPLPRDTGVVHNIRPISPEAEGSSDGEQSASLLTETAAGPSHEHTGLAKAVAASQVANEAEPVLARSAPSSNEGEADIPTAAHSDSTETGASSIPANLSPERQASDDGSVNDVQDNACAADAGPETTLISEYLANPTPHTHASESSSSEDDLDVSHTLDASLTHPSNATELPMSASDAHLFDLQPSRAVRPDVQIQAASPSENDLAVDSEQLTESVLTEPAANDVERDSDAGRIPPELPTDEILGDAASGAEERHAATSNQSDQLSSFAAPPILPVDTAHPDEWHTEDDERYTEEDERHTEEDERHTEEDEGHTGHTEKDERHTEKDERRTEEDERHTEDATPAPVPTSWATHSDRDESVEGSEAVTGTESSGQGYESNVVVAPVPVPRESSSGTPSNQPQMAEKKGLEEEGSFGLPQGETSNVDLAATSPVETPTGLSHELEAVNQDTDNQPHDTPHASGITPTPKELTSSEPESAPSLTTKSADAVQRKVEESFSLEAIPQAEDAVPIAKTFGDSLVQVPPTQESPAQDARPLEELVDLTPGSGSAQLEEMVMTDPSISDDATREQEPEVPSTEPIEQIVAREVVSTPDETHEPVVDTQESTAEPQETAEAATYSILDANPAQADGPIEVEMLPTATDIMQNIDVDMQEAGYSSSNEQLVSVSTETAAGPSIQDPEVIETVSESHGTNEKGQVEPSLVSDEVTNKVDHPATAHKDENSNEHAATDFQEPSSSPPEEPHASSDMAVDIQQEETDSQASTVQTPEMPQDRSPAPSETEGHVGESVAVSDDSATEPDSSPAVISEVTPAVDIHASAEVAPVSHEDSLALKQPQATADETAADSTDVQTVPDKTGEPSIDASSAGSATEDINPALVNVAVDNEPVVAPIDEAPATGEPAPIEAHVISEPELQTEETHLPRNELALNAEHELALDAEHELALDTEHELALDAEQLTETLVTGEPTPEDTNRVDDSASESQEVHTDELPREAASGLEQHTTTPSQSEEPSSVAATPTTPVDTAHSDQRQAEAETPGPKTPTSGSHSDRDENAEQSAVVPEKLPSPEDSESDVLDEFATVPEGAAHAAPHNQPQMGEKEKPSEGTSLSSAPSKDENLNAVPIDASADQLPPDSSQEPESQVDDVTHPSAGTDVAGTTPLESNQPSESMVPLVETPDHLVQDSATEDHIAQNAAPPAEAVDTTVDSSSTQLEKTAVTESSTSDVASGEKAPEVPLPDPTEQLVAQEPTDISDVNPETAADTEDAKGEPQDTLEVVTATAVDANPVQPEATIEAELLPTDSDAATEPATISQEPEGSSDTQQPVSVPKETAADSSTEDSAIEKAAVPQVINEQESVDASTVPANEGTADQSNEAAEAAVADSGEPTQPTTETSDSPESHVDRTEGENTSTDSTDKPNASSAIDSSTIPAIDVEATTAAADESGKPAEDPAMESRELGELNPPATAEESEKAIEGAVIQSEDPPPPPLDVKEDSSKPVADIQPTEPESLVTSEQTPDSAQDPNPGQPEGQGNAADGMEASADTNAKPEASADDSPVIPTADVDPPTATDDDKKPTPDVVVESGEAGELNHAATADESEQATEVTATTSEEPASAPPEIIQESPETVADAQPTEGGSQVVSEPTPDSTKDPSPESPESLGNEVESLEASGDSTVQSDAAVESSPAAPAGDADPTPTADGGEKPIEDAVVQSDDSSEANLATIAGETEQIAEALDTTSKEPAPASPLGELNPPATAEESEKAIEGAVIQSEDPPPPPLDVKEDSSKPVADIQHTEPESLVTSEQTPDSAQDPNPGQPEGQGNAADGMEASADTNAKPEASADDSPVIPTADVDPPTATDDDKKPTPDVVVESGEAGELNHAATADESEQATEVTATTSEEPASAPPEIIQESPETVADAQPTEGGSQVVSEPTPDSTKDPSPESPESLGNEVESLEASGDSTVQSDAAVESSPAAPAGDADPTPTADGGEKPIEDAVVQSDDSSEANLATIAGETEQIAEALDTTSKEPAPASPQVTADSPETVAVIQQTEAEPNVVSEPTTDPAKDLNPPPPEGQVNEADDVEVTGHANVNSDVSPAVESSAIPVVDVDVPPNADEGEKPAEDALVQSDKPGEANLLESEQVAEGAATISEEPAAPPSEALDSANDASLPPPESQAHGAEGAETPGDSAVNPEVSSEVDSPAAPAVEANAPTPADEGLKSTEDAATNSDEPREANPSSADERQADAEGAAPNPEELAPPQPEEIDKSPEAVADAPQTEGDSQVTSGQPSDPTEDPSHAQPEGEGNPTECLEASADSTGNPDASPAESSPATPAVDVDPPAADDAEKPTDNPVVQSDEPGEVNLPTTADVSGQATEIAATNSEEPAPAAAGAIEESPVTVAEAQQTGGDSPVVPEQVLDAAQDPSAVQPESQTTGEGLEAPVDSTQHPAEDPNPPPLESQDGGAESSSDPNVNLDDSAAVDSPATPAADNNTATTPGEPEQPTEETAIKSEEPVEVNLSNTADESGKATEGAVTNSEEPPPPQPEVIDDSSKTVADVQQTEGEPQVASEQTPDPAHDPSPELPEGQGNEADKLEASGDSTAKPDGSVDDSPVPPAVDTDPPTTGDEGEKPTEDVTATSVEPSAPPADDSNDLVEKAKDIPQTEANSEPTAEQTSVTPEDPNPATPGNEGQGLEKTEDLAETTAEPDNSPVVISQVTPAIEVTQPSEVDPNAPEDSPSAEQPQATADETANSTDHSPEGKNVPTAAEEQPPSEDPTIGLAVPETPQPDAVPPEEQSTGVNSEKLQPDPTSAENAKSDTDSVPKLAEKKIGNDLLKTALTNAAVDKKPVSVPKSIFTSYLPAFLDSPPPSSTSVPKPPFDPAVTTKVWPGAPAVSNIQREIIVPARMKKISTVSTSSKRTLFMNDLTTYTLPLSQPPTPKPALNSDTSQVTATQGPSTTPPCVPKPQPQHIPSSPPARVKSMNIRHKLLKPYPSLKRMRATDSPDHRAWRSSYQSITFRNKNAPSATDQAGEVSRAKSIKLGEFGLRPRSQKRRSTRLEQNNDLSDAFAIIEMSDATTYSPMADRYVNPTLSRRLSTSVRDIIQKRHNRRILNKSPLDDVYIAEDFHLDVDKELALISESRSEDDPELVEVGTAGPSVPRENRDREVQNTRKSVDSKHTTKGSVLSDDLKGKKQHRIKSKLADATISITEKIIGN</sequence>
<feature type="compositionally biased region" description="Polar residues" evidence="1">
    <location>
        <begin position="1"/>
        <end position="31"/>
    </location>
</feature>
<feature type="compositionally biased region" description="Polar residues" evidence="1">
    <location>
        <begin position="2973"/>
        <end position="2983"/>
    </location>
</feature>
<feature type="compositionally biased region" description="Polar residues" evidence="1">
    <location>
        <begin position="2137"/>
        <end position="2146"/>
    </location>
</feature>
<evidence type="ECO:0000313" key="2">
    <source>
        <dbReference type="EMBL" id="PLW30669.1"/>
    </source>
</evidence>
<feature type="region of interest" description="Disordered" evidence="1">
    <location>
        <begin position="2329"/>
        <end position="2645"/>
    </location>
</feature>
<feature type="region of interest" description="Disordered" evidence="1">
    <location>
        <begin position="1940"/>
        <end position="1959"/>
    </location>
</feature>
<feature type="compositionally biased region" description="Basic and acidic residues" evidence="1">
    <location>
        <begin position="2085"/>
        <end position="2106"/>
    </location>
</feature>
<feature type="compositionally biased region" description="Polar residues" evidence="1">
    <location>
        <begin position="3650"/>
        <end position="3662"/>
    </location>
</feature>
<feature type="region of interest" description="Disordered" evidence="1">
    <location>
        <begin position="788"/>
        <end position="883"/>
    </location>
</feature>
<feature type="compositionally biased region" description="Low complexity" evidence="1">
    <location>
        <begin position="3692"/>
        <end position="3713"/>
    </location>
</feature>
<feature type="compositionally biased region" description="Polar residues" evidence="1">
    <location>
        <begin position="3405"/>
        <end position="3423"/>
    </location>
</feature>
<feature type="compositionally biased region" description="Polar residues" evidence="1">
    <location>
        <begin position="1136"/>
        <end position="1147"/>
    </location>
</feature>
<feature type="compositionally biased region" description="Polar residues" evidence="1">
    <location>
        <begin position="1849"/>
        <end position="1865"/>
    </location>
</feature>
<feature type="compositionally biased region" description="Polar residues" evidence="1">
    <location>
        <begin position="4313"/>
        <end position="4326"/>
    </location>
</feature>
<feature type="compositionally biased region" description="Basic and acidic residues" evidence="1">
    <location>
        <begin position="82"/>
        <end position="91"/>
    </location>
</feature>
<feature type="region of interest" description="Disordered" evidence="1">
    <location>
        <begin position="1226"/>
        <end position="1246"/>
    </location>
</feature>
<feature type="compositionally biased region" description="Basic and acidic residues" evidence="1">
    <location>
        <begin position="2550"/>
        <end position="2564"/>
    </location>
</feature>
<feature type="compositionally biased region" description="Basic and acidic residues" evidence="1">
    <location>
        <begin position="3601"/>
        <end position="3617"/>
    </location>
</feature>
<feature type="compositionally biased region" description="Polar residues" evidence="1">
    <location>
        <begin position="694"/>
        <end position="705"/>
    </location>
</feature>
<proteinExistence type="predicted"/>
<feature type="compositionally biased region" description="Polar residues" evidence="1">
    <location>
        <begin position="227"/>
        <end position="237"/>
    </location>
</feature>
<feature type="region of interest" description="Disordered" evidence="1">
    <location>
        <begin position="4510"/>
        <end position="4561"/>
    </location>
</feature>
<feature type="region of interest" description="Disordered" evidence="1">
    <location>
        <begin position="1968"/>
        <end position="1992"/>
    </location>
</feature>
<protein>
    <submittedName>
        <fullName evidence="2">Uncharacterized protein</fullName>
    </submittedName>
</protein>
<feature type="compositionally biased region" description="Basic and acidic residues" evidence="1">
    <location>
        <begin position="810"/>
        <end position="825"/>
    </location>
</feature>
<feature type="compositionally biased region" description="Basic and acidic residues" evidence="1">
    <location>
        <begin position="4184"/>
        <end position="4194"/>
    </location>
</feature>
<feature type="compositionally biased region" description="Low complexity" evidence="1">
    <location>
        <begin position="2377"/>
        <end position="2399"/>
    </location>
</feature>
<reference evidence="2 3" key="1">
    <citation type="submission" date="2017-11" db="EMBL/GenBank/DDBJ databases">
        <title>De novo assembly and phasing of dikaryotic genomes from two isolates of Puccinia coronata f. sp. avenae, the causal agent of oat crown rust.</title>
        <authorList>
            <person name="Miller M.E."/>
            <person name="Zhang Y."/>
            <person name="Omidvar V."/>
            <person name="Sperschneider J."/>
            <person name="Schwessinger B."/>
            <person name="Raley C."/>
            <person name="Palmer J.M."/>
            <person name="Garnica D."/>
            <person name="Upadhyaya N."/>
            <person name="Rathjen J."/>
            <person name="Taylor J.M."/>
            <person name="Park R.F."/>
            <person name="Dodds P.N."/>
            <person name="Hirsch C.D."/>
            <person name="Kianian S.F."/>
            <person name="Figueroa M."/>
        </authorList>
    </citation>
    <scope>NUCLEOTIDE SEQUENCE [LARGE SCALE GENOMIC DNA]</scope>
    <source>
        <strain evidence="2">12SD80</strain>
    </source>
</reference>
<feature type="compositionally biased region" description="Polar residues" evidence="1">
    <location>
        <begin position="3170"/>
        <end position="3184"/>
    </location>
</feature>
<feature type="compositionally biased region" description="Basic and acidic residues" evidence="1">
    <location>
        <begin position="2770"/>
        <end position="2779"/>
    </location>
</feature>
<comment type="caution">
    <text evidence="2">The sequence shown here is derived from an EMBL/GenBank/DDBJ whole genome shotgun (WGS) entry which is preliminary data.</text>
</comment>
<feature type="compositionally biased region" description="Low complexity" evidence="1">
    <location>
        <begin position="3056"/>
        <end position="3070"/>
    </location>
</feature>
<feature type="compositionally biased region" description="Polar residues" evidence="1">
    <location>
        <begin position="1747"/>
        <end position="1758"/>
    </location>
</feature>
<feature type="compositionally biased region" description="Basic and acidic residues" evidence="1">
    <location>
        <begin position="1322"/>
        <end position="1338"/>
    </location>
</feature>
<feature type="compositionally biased region" description="Polar residues" evidence="1">
    <location>
        <begin position="4033"/>
        <end position="4047"/>
    </location>
</feature>
<feature type="compositionally biased region" description="Basic and acidic residues" evidence="1">
    <location>
        <begin position="4529"/>
        <end position="4547"/>
    </location>
</feature>
<feature type="compositionally biased region" description="Polar residues" evidence="1">
    <location>
        <begin position="738"/>
        <end position="747"/>
    </location>
</feature>
<organism evidence="2 3">
    <name type="scientific">Puccinia coronata f. sp. avenae</name>
    <dbReference type="NCBI Taxonomy" id="200324"/>
    <lineage>
        <taxon>Eukaryota</taxon>
        <taxon>Fungi</taxon>
        <taxon>Dikarya</taxon>
        <taxon>Basidiomycota</taxon>
        <taxon>Pucciniomycotina</taxon>
        <taxon>Pucciniomycetes</taxon>
        <taxon>Pucciniales</taxon>
        <taxon>Pucciniaceae</taxon>
        <taxon>Puccinia</taxon>
    </lineage>
</organism>
<feature type="compositionally biased region" description="Polar residues" evidence="1">
    <location>
        <begin position="3294"/>
        <end position="3306"/>
    </location>
</feature>